<dbReference type="PANTHER" id="PTHR33693">
    <property type="entry name" value="TYPE-5 URACIL-DNA GLYCOSYLASE"/>
    <property type="match status" value="1"/>
</dbReference>
<evidence type="ECO:0000256" key="2">
    <source>
        <dbReference type="ARBA" id="ARBA00022723"/>
    </source>
</evidence>
<dbReference type="InterPro" id="IPR051536">
    <property type="entry name" value="UDG_Type-4/5"/>
</dbReference>
<evidence type="ECO:0000259" key="10">
    <source>
        <dbReference type="SMART" id="SM00986"/>
    </source>
</evidence>
<keyword evidence="6" id="KW-0411">Iron-sulfur</keyword>
<protein>
    <recommendedName>
        <fullName evidence="9">Type-5 uracil-DNA glycosylase</fullName>
    </recommendedName>
</protein>
<dbReference type="GO" id="GO:0033958">
    <property type="term" value="F:DNA-deoxyinosine glycosylase activity"/>
    <property type="evidence" value="ECO:0007669"/>
    <property type="project" value="InterPro"/>
</dbReference>
<name>A0A1U7JG45_9HYPH</name>
<feature type="domain" description="Uracil-DNA glycosylase-like" evidence="10">
    <location>
        <begin position="40"/>
        <end position="203"/>
    </location>
</feature>
<evidence type="ECO:0000256" key="6">
    <source>
        <dbReference type="ARBA" id="ARBA00023014"/>
    </source>
</evidence>
<dbReference type="GO" id="GO:0051539">
    <property type="term" value="F:4 iron, 4 sulfur cluster binding"/>
    <property type="evidence" value="ECO:0007669"/>
    <property type="project" value="UniProtKB-KW"/>
</dbReference>
<dbReference type="Proteomes" id="UP000185783">
    <property type="component" value="Unassembled WGS sequence"/>
</dbReference>
<organism evidence="11 12">
    <name type="scientific">Pseudovibrio exalbescens</name>
    <dbReference type="NCBI Taxonomy" id="197461"/>
    <lineage>
        <taxon>Bacteria</taxon>
        <taxon>Pseudomonadati</taxon>
        <taxon>Pseudomonadota</taxon>
        <taxon>Alphaproteobacteria</taxon>
        <taxon>Hyphomicrobiales</taxon>
        <taxon>Stappiaceae</taxon>
        <taxon>Pseudovibrio</taxon>
    </lineage>
</organism>
<dbReference type="RefSeq" id="WP_051268958.1">
    <property type="nucleotide sequence ID" value="NZ_LVVZ01000019.1"/>
</dbReference>
<evidence type="ECO:0000256" key="7">
    <source>
        <dbReference type="ARBA" id="ARBA00023204"/>
    </source>
</evidence>
<evidence type="ECO:0000256" key="3">
    <source>
        <dbReference type="ARBA" id="ARBA00022763"/>
    </source>
</evidence>
<evidence type="ECO:0000256" key="8">
    <source>
        <dbReference type="ARBA" id="ARBA00023779"/>
    </source>
</evidence>
<dbReference type="SUPFAM" id="SSF52141">
    <property type="entry name" value="Uracil-DNA glycosylase-like"/>
    <property type="match status" value="1"/>
</dbReference>
<dbReference type="EMBL" id="LVVZ01000019">
    <property type="protein sequence ID" value="OKL43668.1"/>
    <property type="molecule type" value="Genomic_DNA"/>
</dbReference>
<evidence type="ECO:0000256" key="9">
    <source>
        <dbReference type="ARBA" id="ARBA00023887"/>
    </source>
</evidence>
<accession>A0A1U7JG45</accession>
<dbReference type="InterPro" id="IPR005122">
    <property type="entry name" value="Uracil-DNA_glycosylase-like"/>
</dbReference>
<keyword evidence="2" id="KW-0479">Metal-binding</keyword>
<dbReference type="GO" id="GO:0046872">
    <property type="term" value="F:metal ion binding"/>
    <property type="evidence" value="ECO:0007669"/>
    <property type="project" value="UniProtKB-KW"/>
</dbReference>
<evidence type="ECO:0000313" key="11">
    <source>
        <dbReference type="EMBL" id="OKL43668.1"/>
    </source>
</evidence>
<comment type="caution">
    <text evidence="11">The sequence shown here is derived from an EMBL/GenBank/DDBJ whole genome shotgun (WGS) entry which is preliminary data.</text>
</comment>
<keyword evidence="1" id="KW-0004">4Fe-4S</keyword>
<dbReference type="GO" id="GO:0004844">
    <property type="term" value="F:uracil DNA N-glycosylase activity"/>
    <property type="evidence" value="ECO:0007669"/>
    <property type="project" value="InterPro"/>
</dbReference>
<evidence type="ECO:0000256" key="5">
    <source>
        <dbReference type="ARBA" id="ARBA00023004"/>
    </source>
</evidence>
<proteinExistence type="inferred from homology"/>
<keyword evidence="5" id="KW-0408">Iron</keyword>
<keyword evidence="12" id="KW-1185">Reference proteome</keyword>
<keyword evidence="3" id="KW-0227">DNA damage</keyword>
<dbReference type="STRING" id="197461.A3843_13710"/>
<evidence type="ECO:0000313" key="12">
    <source>
        <dbReference type="Proteomes" id="UP000185783"/>
    </source>
</evidence>
<dbReference type="AlphaFoldDB" id="A0A1U7JG45"/>
<dbReference type="Gene3D" id="3.40.470.10">
    <property type="entry name" value="Uracil-DNA glycosylase-like domain"/>
    <property type="match status" value="1"/>
</dbReference>
<dbReference type="InterPro" id="IPR036895">
    <property type="entry name" value="Uracil-DNA_glycosylase-like_sf"/>
</dbReference>
<keyword evidence="4" id="KW-0378">Hydrolase</keyword>
<dbReference type="PANTHER" id="PTHR33693:SF3">
    <property type="entry name" value="TYPE-5 URACIL-DNA GLYCOSYLASE"/>
    <property type="match status" value="1"/>
</dbReference>
<dbReference type="SMART" id="SM00986">
    <property type="entry name" value="UDG"/>
    <property type="match status" value="1"/>
</dbReference>
<evidence type="ECO:0000256" key="4">
    <source>
        <dbReference type="ARBA" id="ARBA00022801"/>
    </source>
</evidence>
<gene>
    <name evidence="11" type="ORF">A3843_13710</name>
</gene>
<dbReference type="InterPro" id="IPR044147">
    <property type="entry name" value="UdgB-like"/>
</dbReference>
<dbReference type="SMART" id="SM00987">
    <property type="entry name" value="UreE_C"/>
    <property type="match status" value="1"/>
</dbReference>
<keyword evidence="7" id="KW-0234">DNA repair</keyword>
<sequence>MTYRPNYNEPPSDCCVCGRLFDFRLKHKKLYPDWFNAPVPDFAGAKPKVIIVGLAPGLRGGNRTGVPFQGDFSGRVLSRALVGAGLARYRDPQDPDAGIWPDHVCISNIVRCVPPQNKVRMDEVKACRGYFLEMLSAYAAVPVIFAIGRLAHEAVIRSFGLSGRDYPFCHGSRVALPDGRWLFSSYHCSRYNIQTRRLSEDEFCAEIRTAATLAFGACRKPQSSG</sequence>
<dbReference type="CDD" id="cd10031">
    <property type="entry name" value="UDG-F5_TTUDGB_like"/>
    <property type="match status" value="1"/>
</dbReference>
<reference evidence="11 12" key="1">
    <citation type="submission" date="2016-03" db="EMBL/GenBank/DDBJ databases">
        <title>Genome sequence of Nesiotobacter sp. nov., a moderately halophilic alphaproteobacterium isolated from the Yellow Sea, China.</title>
        <authorList>
            <person name="Zhang G."/>
            <person name="Zhang R."/>
        </authorList>
    </citation>
    <scope>NUCLEOTIDE SEQUENCE [LARGE SCALE GENOMIC DNA]</scope>
    <source>
        <strain evidence="11 12">WB1-6</strain>
    </source>
</reference>
<dbReference type="Pfam" id="PF03167">
    <property type="entry name" value="UDG"/>
    <property type="match status" value="1"/>
</dbReference>
<comment type="similarity">
    <text evidence="8">Belongs to the uracil-DNA glycosylase (UDG) superfamily. Type 5 (UDGb) family.</text>
</comment>
<evidence type="ECO:0000256" key="1">
    <source>
        <dbReference type="ARBA" id="ARBA00022485"/>
    </source>
</evidence>
<dbReference type="GO" id="GO:0006284">
    <property type="term" value="P:base-excision repair"/>
    <property type="evidence" value="ECO:0007669"/>
    <property type="project" value="InterPro"/>
</dbReference>